<dbReference type="Gene3D" id="3.30.420.10">
    <property type="entry name" value="Ribonuclease H-like superfamily/Ribonuclease H"/>
    <property type="match status" value="1"/>
</dbReference>
<evidence type="ECO:0000256" key="2">
    <source>
        <dbReference type="ARBA" id="ARBA00026073"/>
    </source>
</evidence>
<dbReference type="SUPFAM" id="SSF53098">
    <property type="entry name" value="Ribonuclease H-like"/>
    <property type="match status" value="1"/>
</dbReference>
<dbReference type="PANTHER" id="PTHR30231:SF41">
    <property type="entry name" value="DNA POLYMERASE III SUBUNIT EPSILON"/>
    <property type="match status" value="1"/>
</dbReference>
<evidence type="ECO:0000256" key="1">
    <source>
        <dbReference type="ARBA" id="ARBA00025483"/>
    </source>
</evidence>
<feature type="domain" description="GIY-YIG" evidence="3">
    <location>
        <begin position="208"/>
        <end position="286"/>
    </location>
</feature>
<dbReference type="Pfam" id="PF00929">
    <property type="entry name" value="RNase_T"/>
    <property type="match status" value="1"/>
</dbReference>
<dbReference type="AlphaFoldDB" id="A0A4R6ITI9"/>
<comment type="function">
    <text evidence="1">DNA polymerase III is a complex, multichain enzyme responsible for most of the replicative synthesis in bacteria. The epsilon subunit contain the editing function and is a proofreading 3'-5' exonuclease.</text>
</comment>
<organism evidence="4 5">
    <name type="scientific">Sediminibacterium goheungense</name>
    <dbReference type="NCBI Taxonomy" id="1086393"/>
    <lineage>
        <taxon>Bacteria</taxon>
        <taxon>Pseudomonadati</taxon>
        <taxon>Bacteroidota</taxon>
        <taxon>Chitinophagia</taxon>
        <taxon>Chitinophagales</taxon>
        <taxon>Chitinophagaceae</taxon>
        <taxon>Sediminibacterium</taxon>
    </lineage>
</organism>
<dbReference type="PANTHER" id="PTHR30231">
    <property type="entry name" value="DNA POLYMERASE III SUBUNIT EPSILON"/>
    <property type="match status" value="1"/>
</dbReference>
<dbReference type="GO" id="GO:0045004">
    <property type="term" value="P:DNA replication proofreading"/>
    <property type="evidence" value="ECO:0007669"/>
    <property type="project" value="TreeGrafter"/>
</dbReference>
<gene>
    <name evidence="4" type="ORF">BC659_2783</name>
</gene>
<dbReference type="CDD" id="cd10434">
    <property type="entry name" value="GIY-YIG_UvrC_Cho"/>
    <property type="match status" value="1"/>
</dbReference>
<dbReference type="InterPro" id="IPR006054">
    <property type="entry name" value="DnaQ"/>
</dbReference>
<dbReference type="Proteomes" id="UP000295741">
    <property type="component" value="Unassembled WGS sequence"/>
</dbReference>
<dbReference type="GO" id="GO:0003887">
    <property type="term" value="F:DNA-directed DNA polymerase activity"/>
    <property type="evidence" value="ECO:0007669"/>
    <property type="project" value="InterPro"/>
</dbReference>
<dbReference type="SUPFAM" id="SSF82771">
    <property type="entry name" value="GIY-YIG endonuclease"/>
    <property type="match status" value="1"/>
</dbReference>
<dbReference type="SMART" id="SM00479">
    <property type="entry name" value="EXOIII"/>
    <property type="match status" value="1"/>
</dbReference>
<dbReference type="InterPro" id="IPR047296">
    <property type="entry name" value="GIY-YIG_UvrC_Cho"/>
</dbReference>
<comment type="caution">
    <text evidence="4">The sequence shown here is derived from an EMBL/GenBank/DDBJ whole genome shotgun (WGS) entry which is preliminary data.</text>
</comment>
<dbReference type="GO" id="GO:0005829">
    <property type="term" value="C:cytosol"/>
    <property type="evidence" value="ECO:0007669"/>
    <property type="project" value="TreeGrafter"/>
</dbReference>
<dbReference type="PROSITE" id="PS50164">
    <property type="entry name" value="GIY_YIG"/>
    <property type="match status" value="1"/>
</dbReference>
<dbReference type="Pfam" id="PF01541">
    <property type="entry name" value="GIY-YIG"/>
    <property type="match status" value="1"/>
</dbReference>
<sequence>MKLLPNLQALFMQFAIVDIETTGGFPDQHGMTEIAIVLHNGAEVEGKYETLINPHQPIPPYIANMTGISDKMVSAAPSFSAVAPQIFNLLKDRVFVAHNVNFDYSFVKYHLQQAGYQLNVSKLCTIRLSRKVFPGFKKYGLGHLCRELDIQITNRHRAGGDALATAQILDLVLQNNGMRLIKELLKRDNHSQTLPAHLPEQQVQNLPQLPGVYYFHDQKDKVIYVGKAKNLKKRVLSHFTGLDLSKKRQELLRTVHRISHVECPTEFVASLFESVEIKRLWPAHNKSQKRFEQVWGIFMFEDNRGYLRLAIDKKRKYLQPIMSFALLTDAHRMLWKLVKNFELNAALCFLDLTTQNEWPEVDSYNEKIKQAVQWTLEQKETFIIRDKSACVLVENGVFYGMGTPDEDISLAELDLLKEQLTSYPENEVIRSMIRNFTERYPAKVIKIA</sequence>
<protein>
    <submittedName>
        <fullName evidence="4">DNA polymerase-3 subunit epsilon</fullName>
    </submittedName>
</protein>
<dbReference type="FunFam" id="3.30.420.10:FF:000045">
    <property type="entry name" value="3'-5' exonuclease DinG"/>
    <property type="match status" value="1"/>
</dbReference>
<reference evidence="4 5" key="1">
    <citation type="submission" date="2019-03" db="EMBL/GenBank/DDBJ databases">
        <title>Genomic Encyclopedia of Archaeal and Bacterial Type Strains, Phase II (KMG-II): from individual species to whole genera.</title>
        <authorList>
            <person name="Goeker M."/>
        </authorList>
    </citation>
    <scope>NUCLEOTIDE SEQUENCE [LARGE SCALE GENOMIC DNA]</scope>
    <source>
        <strain evidence="4 5">DSM 28323</strain>
    </source>
</reference>
<dbReference type="CDD" id="cd06127">
    <property type="entry name" value="DEDDh"/>
    <property type="match status" value="1"/>
</dbReference>
<dbReference type="InterPro" id="IPR000305">
    <property type="entry name" value="GIY-YIG_endonuc"/>
</dbReference>
<evidence type="ECO:0000313" key="4">
    <source>
        <dbReference type="EMBL" id="TDO25859.1"/>
    </source>
</evidence>
<dbReference type="EMBL" id="SNWP01000012">
    <property type="protein sequence ID" value="TDO25859.1"/>
    <property type="molecule type" value="Genomic_DNA"/>
</dbReference>
<evidence type="ECO:0000313" key="5">
    <source>
        <dbReference type="Proteomes" id="UP000295741"/>
    </source>
</evidence>
<dbReference type="InterPro" id="IPR012337">
    <property type="entry name" value="RNaseH-like_sf"/>
</dbReference>
<evidence type="ECO:0000259" key="3">
    <source>
        <dbReference type="PROSITE" id="PS50164"/>
    </source>
</evidence>
<dbReference type="InterPro" id="IPR035901">
    <property type="entry name" value="GIY-YIG_endonuc_sf"/>
</dbReference>
<accession>A0A4R6ITI9</accession>
<keyword evidence="5" id="KW-1185">Reference proteome</keyword>
<proteinExistence type="predicted"/>
<dbReference type="GO" id="GO:0008408">
    <property type="term" value="F:3'-5' exonuclease activity"/>
    <property type="evidence" value="ECO:0007669"/>
    <property type="project" value="TreeGrafter"/>
</dbReference>
<dbReference type="Gene3D" id="3.40.1440.10">
    <property type="entry name" value="GIY-YIG endonuclease"/>
    <property type="match status" value="1"/>
</dbReference>
<dbReference type="SMART" id="SM00465">
    <property type="entry name" value="GIYc"/>
    <property type="match status" value="1"/>
</dbReference>
<dbReference type="NCBIfam" id="TIGR00573">
    <property type="entry name" value="dnaq"/>
    <property type="match status" value="1"/>
</dbReference>
<dbReference type="GO" id="GO:0003677">
    <property type="term" value="F:DNA binding"/>
    <property type="evidence" value="ECO:0007669"/>
    <property type="project" value="InterPro"/>
</dbReference>
<comment type="subunit">
    <text evidence="2">DNA polymerase III contains a core (composed of alpha, epsilon and theta chains) that associates with a tau subunit. This core dimerizes to form the POLIII' complex. PolIII' associates with the gamma complex (composed of gamma, delta, delta', psi and chi chains) and with the beta chain to form the complete DNA polymerase III complex.</text>
</comment>
<dbReference type="InterPro" id="IPR036397">
    <property type="entry name" value="RNaseH_sf"/>
</dbReference>
<name>A0A4R6ITI9_9BACT</name>
<dbReference type="GO" id="GO:0006289">
    <property type="term" value="P:nucleotide-excision repair"/>
    <property type="evidence" value="ECO:0007669"/>
    <property type="project" value="InterPro"/>
</dbReference>
<dbReference type="InterPro" id="IPR013520">
    <property type="entry name" value="Ribonucl_H"/>
</dbReference>